<dbReference type="PANTHER" id="PTHR30349:SF64">
    <property type="entry name" value="PROPHAGE INTEGRASE INTD-RELATED"/>
    <property type="match status" value="1"/>
</dbReference>
<dbReference type="PROSITE" id="PS51898">
    <property type="entry name" value="TYR_RECOMBINASE"/>
    <property type="match status" value="1"/>
</dbReference>
<evidence type="ECO:0000256" key="1">
    <source>
        <dbReference type="ARBA" id="ARBA00008857"/>
    </source>
</evidence>
<evidence type="ECO:0000313" key="9">
    <source>
        <dbReference type="Proteomes" id="UP000593818"/>
    </source>
</evidence>
<dbReference type="Pfam" id="PF02899">
    <property type="entry name" value="Phage_int_SAM_1"/>
    <property type="match status" value="1"/>
</dbReference>
<keyword evidence="3 5" id="KW-0238">DNA-binding</keyword>
<dbReference type="Gene3D" id="1.10.443.10">
    <property type="entry name" value="Intergrase catalytic core"/>
    <property type="match status" value="1"/>
</dbReference>
<gene>
    <name evidence="8" type="ORF">INP59_25165</name>
</gene>
<evidence type="ECO:0000313" key="8">
    <source>
        <dbReference type="EMBL" id="QOW01489.1"/>
    </source>
</evidence>
<dbReference type="Gene3D" id="1.10.150.130">
    <property type="match status" value="1"/>
</dbReference>
<name>A0A7M2XUN0_9NOCA</name>
<comment type="similarity">
    <text evidence="1">Belongs to the 'phage' integrase family.</text>
</comment>
<protein>
    <submittedName>
        <fullName evidence="8">Tyrosine-type recombinase/integrase</fullName>
    </submittedName>
</protein>
<proteinExistence type="inferred from homology"/>
<evidence type="ECO:0000256" key="2">
    <source>
        <dbReference type="ARBA" id="ARBA00022908"/>
    </source>
</evidence>
<dbReference type="InterPro" id="IPR004107">
    <property type="entry name" value="Integrase_SAM-like_N"/>
</dbReference>
<evidence type="ECO:0000256" key="4">
    <source>
        <dbReference type="ARBA" id="ARBA00023172"/>
    </source>
</evidence>
<dbReference type="InterPro" id="IPR011010">
    <property type="entry name" value="DNA_brk_join_enz"/>
</dbReference>
<evidence type="ECO:0000256" key="3">
    <source>
        <dbReference type="ARBA" id="ARBA00023125"/>
    </source>
</evidence>
<keyword evidence="8" id="KW-0614">Plasmid</keyword>
<keyword evidence="9" id="KW-1185">Reference proteome</keyword>
<evidence type="ECO:0000256" key="5">
    <source>
        <dbReference type="PROSITE-ProRule" id="PRU01248"/>
    </source>
</evidence>
<geneLocation type="plasmid" evidence="8 9">
    <name>pNAPH</name>
</geneLocation>
<keyword evidence="2" id="KW-0229">DNA integration</keyword>
<dbReference type="PROSITE" id="PS51900">
    <property type="entry name" value="CB"/>
    <property type="match status" value="1"/>
</dbReference>
<keyword evidence="4" id="KW-0233">DNA recombination</keyword>
<dbReference type="GO" id="GO:0015074">
    <property type="term" value="P:DNA integration"/>
    <property type="evidence" value="ECO:0007669"/>
    <property type="project" value="UniProtKB-KW"/>
</dbReference>
<dbReference type="InterPro" id="IPR050090">
    <property type="entry name" value="Tyrosine_recombinase_XerCD"/>
</dbReference>
<feature type="domain" description="Tyr recombinase" evidence="6">
    <location>
        <begin position="170"/>
        <end position="381"/>
    </location>
</feature>
<dbReference type="InterPro" id="IPR010998">
    <property type="entry name" value="Integrase_recombinase_N"/>
</dbReference>
<dbReference type="InterPro" id="IPR013762">
    <property type="entry name" value="Integrase-like_cat_sf"/>
</dbReference>
<evidence type="ECO:0000259" key="6">
    <source>
        <dbReference type="PROSITE" id="PS51898"/>
    </source>
</evidence>
<dbReference type="GO" id="GO:0003677">
    <property type="term" value="F:DNA binding"/>
    <property type="evidence" value="ECO:0007669"/>
    <property type="project" value="UniProtKB-UniRule"/>
</dbReference>
<accession>A0A7M2XUN0</accession>
<dbReference type="SUPFAM" id="SSF56349">
    <property type="entry name" value="DNA breaking-rejoining enzymes"/>
    <property type="match status" value="1"/>
</dbReference>
<dbReference type="GO" id="GO:0006310">
    <property type="term" value="P:DNA recombination"/>
    <property type="evidence" value="ECO:0007669"/>
    <property type="project" value="UniProtKB-KW"/>
</dbReference>
<evidence type="ECO:0000259" key="7">
    <source>
        <dbReference type="PROSITE" id="PS51900"/>
    </source>
</evidence>
<dbReference type="AlphaFoldDB" id="A0A7M2XUN0"/>
<dbReference type="InterPro" id="IPR044068">
    <property type="entry name" value="CB"/>
</dbReference>
<dbReference type="EMBL" id="CP063451">
    <property type="protein sequence ID" value="QOW01489.1"/>
    <property type="molecule type" value="Genomic_DNA"/>
</dbReference>
<dbReference type="GeneID" id="66833526"/>
<dbReference type="Proteomes" id="UP000593818">
    <property type="component" value="Plasmid pNAPH"/>
</dbReference>
<feature type="domain" description="Core-binding (CB)" evidence="7">
    <location>
        <begin position="29"/>
        <end position="122"/>
    </location>
</feature>
<reference evidence="8 9" key="1">
    <citation type="submission" date="2020-10" db="EMBL/GenBank/DDBJ databases">
        <title>Whole genome sequence of oil-degrading bacteria Rhodococcus pyridinivorans strain 5Ap.</title>
        <authorList>
            <person name="Akhremchuk A.E."/>
            <person name="Valentovich L.N."/>
            <person name="Charniauskaya M.I."/>
            <person name="Bukliarevich H.A."/>
            <person name="Titok M.A."/>
        </authorList>
    </citation>
    <scope>NUCLEOTIDE SEQUENCE [LARGE SCALE GENOMIC DNA]</scope>
    <source>
        <strain evidence="8 9">5Ap</strain>
        <plasmid evidence="8 9">pNAPH</plasmid>
    </source>
</reference>
<organism evidence="8 9">
    <name type="scientific">Rhodococcus pyridinivorans</name>
    <dbReference type="NCBI Taxonomy" id="103816"/>
    <lineage>
        <taxon>Bacteria</taxon>
        <taxon>Bacillati</taxon>
        <taxon>Actinomycetota</taxon>
        <taxon>Actinomycetes</taxon>
        <taxon>Mycobacteriales</taxon>
        <taxon>Nocardiaceae</taxon>
        <taxon>Rhodococcus</taxon>
    </lineage>
</organism>
<dbReference type="InterPro" id="IPR002104">
    <property type="entry name" value="Integrase_catalytic"/>
</dbReference>
<dbReference type="RefSeq" id="WP_061064897.1">
    <property type="nucleotide sequence ID" value="NZ_CP063451.1"/>
</dbReference>
<sequence>MPEKPTYSVTSAIHTQTGEQRFVIVDRDGRMHPAGTAWLQYLSDSGRSPLTAREYGRRVAGYLSWCAQTMDWRTATLSHIALWRQIVAATPMGKTNGPAVTRAASTVQLWVIAVRSFYEWADAHELLETDLIARMTQLKYFPPGTRAGGEFGVTRRVLVDSLRSVTETEATPRWIADADARTALTHLELGTRDRFLVDLLSTTGIRVGEALSLFVADLHFGGGSRQLGCHHVDPHFHVRVGNSVENRARAKGRPRTLFVHRDVVEAYIDYALERREILSAASVRDSSPHVFVNVRSEPRWLGRAMSYQSVKRLMDRCSRAIGHDLSGPHMLRHTFATRLLRGIDCDPVPIDVVQSLLGHASITSTRIYTHDVETAMKAATSALAPRPTPPMTASR</sequence>
<dbReference type="Pfam" id="PF00589">
    <property type="entry name" value="Phage_integrase"/>
    <property type="match status" value="1"/>
</dbReference>
<dbReference type="PANTHER" id="PTHR30349">
    <property type="entry name" value="PHAGE INTEGRASE-RELATED"/>
    <property type="match status" value="1"/>
</dbReference>